<feature type="compositionally biased region" description="Basic and acidic residues" evidence="13">
    <location>
        <begin position="77"/>
        <end position="97"/>
    </location>
</feature>
<feature type="compositionally biased region" description="Acidic residues" evidence="13">
    <location>
        <begin position="1266"/>
        <end position="1277"/>
    </location>
</feature>
<evidence type="ECO:0000256" key="11">
    <source>
        <dbReference type="ARBA" id="ARBA00034103"/>
    </source>
</evidence>
<feature type="compositionally biased region" description="Basic and acidic residues" evidence="13">
    <location>
        <begin position="863"/>
        <end position="878"/>
    </location>
</feature>
<feature type="compositionally biased region" description="Basic and acidic residues" evidence="13">
    <location>
        <begin position="328"/>
        <end position="340"/>
    </location>
</feature>
<feature type="coiled-coil region" evidence="12">
    <location>
        <begin position="1309"/>
        <end position="1367"/>
    </location>
</feature>
<feature type="compositionally biased region" description="Polar residues" evidence="13">
    <location>
        <begin position="594"/>
        <end position="604"/>
    </location>
</feature>
<dbReference type="SUPFAM" id="SSF50156">
    <property type="entry name" value="PDZ domain-like"/>
    <property type="match status" value="1"/>
</dbReference>
<dbReference type="GO" id="GO:0030425">
    <property type="term" value="C:dendrite"/>
    <property type="evidence" value="ECO:0007669"/>
    <property type="project" value="TreeGrafter"/>
</dbReference>
<feature type="compositionally biased region" description="Basic and acidic residues" evidence="13">
    <location>
        <begin position="389"/>
        <end position="401"/>
    </location>
</feature>
<dbReference type="GO" id="GO:0015629">
    <property type="term" value="C:actin cytoskeleton"/>
    <property type="evidence" value="ECO:0007669"/>
    <property type="project" value="TreeGrafter"/>
</dbReference>
<keyword evidence="4" id="KW-0597">Phosphoprotein</keyword>
<keyword evidence="3" id="KW-0963">Cytoplasm</keyword>
<evidence type="ECO:0000313" key="16">
    <source>
        <dbReference type="RefSeq" id="XP_013422084.1"/>
    </source>
</evidence>
<keyword evidence="15" id="KW-1185">Reference proteome</keyword>
<sequence>MADLRSQVIAASRVRSGSRDGLEQFETKPSTRHVRSFQAAKARFDKPENAETQNTDPGYGNHVSRIKTMFQANKAFQDGKKEVRPRSKSEDARRTPLEPRQTAVPRMGVSAQGVNNNNEVQNTERSPDAKRKRIPDRNFLKSTETKNDPLKTYETTSHLQRFNFTRAMFAKMEEENRKKQEQEVSWMRQHRINVHSPLRSPEPSPNRAVSPASRLRSPSQESIGKVRSTSDPSEMEKIADHHVSTHPPKRERLGSADTLEDAKDKHATYNGNSTTHQLNDVSDRLARYKASNITKSEGDLTCAFQRSSITDDGIPKYKGPKPYNPPRGIERAQRPTRLSDSDSSQEPSPRVSTTTVTLGTRGLQNRFNNESSQPKRDEPQQPPQPAPRPRKDSNREEEDSKPNAPQAVVRSLSKDEIMASLQQADSYWDRTYGMSDGNRDNKDSTSQAEPSQATATTSNTTSPDDVKLRPWARYKAQRYSRSSENVDDKVGASDLTKLGEISNTSVGSYRSSLTDLTDSELKPSPVTSPAEQVKPIAEPKQQQPEPTETTTFQSSIKITPSSPVQDRGSPGLMGEVVSSDQECNDHHRDHSMQETKPLTVQVNGSIGDLGMKPEPSPGASSVDSMTPSEQEHLLSINQPDILNEEEANEVVQLLTEREEGDGHEEPDVPHTDGDLSGEGLTQYISPTVRADQTTVSPYIIKTDTDTETEAEDGYIEDSFKDVTEGDEESNRIWQLCFDKYPTDKYTDKSSAADSSSPQVSSEVSTSTSQSDDACSVKERSRHNSSGSDTTVTEVTAAEDEFEFEGTKSSAMKLDITQKSADMTAETPSGINGNKSDLEHAIPPDEADHDGNTADTESLASYDYHNDFPVKQPLDRQESDNVSLMSGFSTVTESDTTYTPDDLELDFDSDYFDKVSSTLKEYFEAFSDEGLSDQENEHASSASHSEEGSYAEDEEDKPYEIEGLPDHDHDDHFYPNAKPPSRVKFSSAPIRVFSTYGVNEYDRRNEDIDPVAASAEYELEKRVERMDVFPVELVKGPEGLGLSIIGMGVGADAGLEKLGIFVKTLTEGGAAQKDERIQVNDQIIEVDGKSLVGVTQAYAASVLRNTSGVVRFMIGREKNPGQSEVAKLIQQSLAQDRQREEMRKREQERLMQMQQELSEEQERLELLQVQLREAQQLEEDEMEGTEDHEMRDYPSSHEEEMREVSEPEEPEQPPPPPPPPPKEAPPLPPPPPKEPPPTPPQPKEPPPPPPSPPMETEPTPEPQVVQVEEEERIEEPEVEDRSHIEVLDLPGSSSEDVSPEMDPQILFARLKEAQYKNAVAEAELAKLKAKMILLENLDAQKTHYEKQSEELAARLREMDRVIQLKQREIVGYQDMLEGSQAQCIALEKKGDAEAAVIEKKYHKAKKLIKEYQQRERELLQDREAKIQQQMELEQHYSLFVKKLKDRIFQLENNLVETQRAAGLPISLPKDNIALREINIQMTQGADAPINPVVADDISEVNSEISESDISFSEPLSPGERKQRTLLSPPAVPPRDFEDDVDSQRGSIRPQEEEVFPSLPETTLLDTTASKDKALLTHVGALASRRPPSKRGASQSSLENGEETPETYVERWIQHDRDTQSNKSDSSSQVSHASYEPSRPLFQGLASEIPQRIDDQDSAPGITLVSSRTLPEAVNSLPPRPPRPSKNSGIALLSSRPLDSQDSGITLISTKPLDTGYSKKGSYMFGYQFRQRSESTGC</sequence>
<feature type="compositionally biased region" description="Polar residues" evidence="13">
    <location>
        <begin position="112"/>
        <end position="124"/>
    </location>
</feature>
<evidence type="ECO:0000256" key="1">
    <source>
        <dbReference type="ARBA" id="ARBA00004245"/>
    </source>
</evidence>
<dbReference type="InterPro" id="IPR043446">
    <property type="entry name" value="Neurabin-like"/>
</dbReference>
<accession>A0A1S3KHI5</accession>
<feature type="domain" description="PDZ" evidence="14">
    <location>
        <begin position="1029"/>
        <end position="1117"/>
    </location>
</feature>
<feature type="compositionally biased region" description="Basic and acidic residues" evidence="13">
    <location>
        <begin position="1184"/>
        <end position="1204"/>
    </location>
</feature>
<comment type="subcellular location">
    <subcellularLocation>
        <location evidence="1">Cytoplasm</location>
        <location evidence="1">Cytoskeleton</location>
    </subcellularLocation>
    <subcellularLocation>
        <location evidence="11">Synapse</location>
    </subcellularLocation>
</comment>
<dbReference type="GO" id="GO:0005737">
    <property type="term" value="C:cytoplasm"/>
    <property type="evidence" value="ECO:0007669"/>
    <property type="project" value="TreeGrafter"/>
</dbReference>
<evidence type="ECO:0000256" key="4">
    <source>
        <dbReference type="ARBA" id="ARBA00022553"/>
    </source>
</evidence>
<evidence type="ECO:0000256" key="12">
    <source>
        <dbReference type="SAM" id="Coils"/>
    </source>
</evidence>
<dbReference type="InterPro" id="IPR040645">
    <property type="entry name" value="Neurabin-1/2_PDZ"/>
</dbReference>
<keyword evidence="10" id="KW-0206">Cytoskeleton</keyword>
<dbReference type="GO" id="GO:0014069">
    <property type="term" value="C:postsynaptic density"/>
    <property type="evidence" value="ECO:0007669"/>
    <property type="project" value="TreeGrafter"/>
</dbReference>
<keyword evidence="6" id="KW-0524">Neurogenesis</keyword>
<dbReference type="OrthoDB" id="62701at2759"/>
<dbReference type="SMART" id="SM00228">
    <property type="entry name" value="PDZ"/>
    <property type="match status" value="1"/>
</dbReference>
<dbReference type="CDD" id="cd06790">
    <property type="entry name" value="PDZ_neurabin-like"/>
    <property type="match status" value="1"/>
</dbReference>
<feature type="compositionally biased region" description="Polar residues" evidence="13">
    <location>
        <begin position="216"/>
        <end position="232"/>
    </location>
</feature>
<name>A0A1S3KHI5_LINAN</name>
<feature type="region of interest" description="Disordered" evidence="13">
    <location>
        <begin position="959"/>
        <end position="978"/>
    </location>
</feature>
<feature type="region of interest" description="Disordered" evidence="13">
    <location>
        <begin position="310"/>
        <end position="630"/>
    </location>
</feature>
<dbReference type="InterPro" id="IPR001478">
    <property type="entry name" value="PDZ"/>
</dbReference>
<feature type="region of interest" description="Disordered" evidence="13">
    <location>
        <begin position="656"/>
        <end position="689"/>
    </location>
</feature>
<keyword evidence="7" id="KW-0770">Synapse</keyword>
<dbReference type="PROSITE" id="PS50106">
    <property type="entry name" value="PDZ"/>
    <property type="match status" value="1"/>
</dbReference>
<feature type="region of interest" description="Disordered" evidence="13">
    <location>
        <begin position="1"/>
        <end position="154"/>
    </location>
</feature>
<dbReference type="RefSeq" id="XP_013422085.1">
    <property type="nucleotide sequence ID" value="XM_013566631.1"/>
</dbReference>
<feature type="compositionally biased region" description="Basic and acidic residues" evidence="13">
    <location>
        <begin position="1135"/>
        <end position="1148"/>
    </location>
</feature>
<dbReference type="Proteomes" id="UP000085678">
    <property type="component" value="Unplaced"/>
</dbReference>
<dbReference type="GeneID" id="106182023"/>
<feature type="compositionally biased region" description="Polar residues" evidence="13">
    <location>
        <begin position="341"/>
        <end position="372"/>
    </location>
</feature>
<evidence type="ECO:0000256" key="3">
    <source>
        <dbReference type="ARBA" id="ARBA00022490"/>
    </source>
</evidence>
<feature type="compositionally biased region" description="Polar residues" evidence="13">
    <location>
        <begin position="816"/>
        <end position="834"/>
    </location>
</feature>
<feature type="region of interest" description="Disordered" evidence="13">
    <location>
        <begin position="193"/>
        <end position="256"/>
    </location>
</feature>
<evidence type="ECO:0000256" key="8">
    <source>
        <dbReference type="ARBA" id="ARBA00023054"/>
    </source>
</evidence>
<dbReference type="RefSeq" id="XP_013422084.1">
    <property type="nucleotide sequence ID" value="XM_013566630.1"/>
</dbReference>
<feature type="compositionally biased region" description="Low complexity" evidence="13">
    <location>
        <begin position="453"/>
        <end position="462"/>
    </location>
</feature>
<feature type="region of interest" description="Disordered" evidence="13">
    <location>
        <begin position="744"/>
        <end position="898"/>
    </location>
</feature>
<feature type="compositionally biased region" description="Basic and acidic residues" evidence="13">
    <location>
        <begin position="17"/>
        <end position="26"/>
    </location>
</feature>
<feature type="compositionally biased region" description="Basic and acidic residues" evidence="13">
    <location>
        <begin position="959"/>
        <end position="972"/>
    </location>
</feature>
<evidence type="ECO:0000256" key="13">
    <source>
        <dbReference type="SAM" id="MobiDB-lite"/>
    </source>
</evidence>
<feature type="compositionally biased region" description="Low complexity" evidence="13">
    <location>
        <begin position="1619"/>
        <end position="1629"/>
    </location>
</feature>
<feature type="compositionally biased region" description="Low complexity" evidence="13">
    <location>
        <begin position="749"/>
        <end position="771"/>
    </location>
</feature>
<evidence type="ECO:0000313" key="17">
    <source>
        <dbReference type="RefSeq" id="XP_013422085.1"/>
    </source>
</evidence>
<feature type="compositionally biased region" description="Basic and acidic residues" evidence="13">
    <location>
        <begin position="234"/>
        <end position="256"/>
    </location>
</feature>
<dbReference type="FunFam" id="2.30.42.10:FF:000010">
    <property type="entry name" value="Neurabin-1 isoform 1"/>
    <property type="match status" value="1"/>
</dbReference>
<keyword evidence="5" id="KW-0221">Differentiation</keyword>
<feature type="compositionally biased region" description="Polar residues" evidence="13">
    <location>
        <begin position="552"/>
        <end position="564"/>
    </location>
</feature>
<keyword evidence="2" id="KW-0217">Developmental protein</keyword>
<feature type="compositionally biased region" description="Polar residues" evidence="13">
    <location>
        <begin position="879"/>
        <end position="898"/>
    </location>
</feature>
<evidence type="ECO:0000256" key="2">
    <source>
        <dbReference type="ARBA" id="ARBA00022473"/>
    </source>
</evidence>
<evidence type="ECO:0000256" key="9">
    <source>
        <dbReference type="ARBA" id="ARBA00023203"/>
    </source>
</evidence>
<feature type="compositionally biased region" description="Basic and acidic residues" evidence="13">
    <location>
        <begin position="663"/>
        <end position="673"/>
    </location>
</feature>
<dbReference type="PANTHER" id="PTHR16154">
    <property type="entry name" value="NEURABIN"/>
    <property type="match status" value="1"/>
</dbReference>
<protein>
    <submittedName>
        <fullName evidence="16 17">Uncharacterized protein LOC106182023 isoform X1</fullName>
    </submittedName>
</protein>
<evidence type="ECO:0000256" key="7">
    <source>
        <dbReference type="ARBA" id="ARBA00023018"/>
    </source>
</evidence>
<dbReference type="Pfam" id="PF17817">
    <property type="entry name" value="PDZ_5"/>
    <property type="match status" value="1"/>
</dbReference>
<dbReference type="GO" id="GO:0007015">
    <property type="term" value="P:actin filament organization"/>
    <property type="evidence" value="ECO:0007669"/>
    <property type="project" value="TreeGrafter"/>
</dbReference>
<feature type="region of interest" description="Disordered" evidence="13">
    <location>
        <begin position="930"/>
        <end position="954"/>
    </location>
</feature>
<feature type="compositionally biased region" description="Basic and acidic residues" evidence="13">
    <location>
        <begin position="583"/>
        <end position="593"/>
    </location>
</feature>
<proteinExistence type="predicted"/>
<keyword evidence="9" id="KW-0009">Actin-binding</keyword>
<dbReference type="GO" id="GO:0051015">
    <property type="term" value="F:actin filament binding"/>
    <property type="evidence" value="ECO:0007669"/>
    <property type="project" value="TreeGrafter"/>
</dbReference>
<dbReference type="InterPro" id="IPR036034">
    <property type="entry name" value="PDZ_sf"/>
</dbReference>
<dbReference type="Gene3D" id="2.30.42.10">
    <property type="match status" value="1"/>
</dbReference>
<feature type="compositionally biased region" description="Polar residues" evidence="13">
    <location>
        <begin position="618"/>
        <end position="628"/>
    </location>
</feature>
<dbReference type="KEGG" id="lak:106182023"/>
<feature type="compositionally biased region" description="Low complexity" evidence="13">
    <location>
        <begin position="538"/>
        <end position="551"/>
    </location>
</feature>
<feature type="region of interest" description="Disordered" evidence="13">
    <location>
        <begin position="1130"/>
        <end position="1151"/>
    </location>
</feature>
<feature type="compositionally biased region" description="Low complexity" evidence="13">
    <location>
        <begin position="1503"/>
        <end position="1512"/>
    </location>
</feature>
<evidence type="ECO:0000259" key="14">
    <source>
        <dbReference type="PROSITE" id="PS50106"/>
    </source>
</evidence>
<feature type="coiled-coil region" evidence="12">
    <location>
        <begin position="1393"/>
        <end position="1459"/>
    </location>
</feature>
<dbReference type="Pfam" id="PF00595">
    <property type="entry name" value="PDZ"/>
    <property type="match status" value="1"/>
</dbReference>
<feature type="region of interest" description="Disordered" evidence="13">
    <location>
        <begin position="1577"/>
        <end position="1635"/>
    </location>
</feature>
<dbReference type="PANTHER" id="PTHR16154:SF6">
    <property type="entry name" value="SPINOPHILIN, ISOFORM J"/>
    <property type="match status" value="1"/>
</dbReference>
<keyword evidence="8 12" id="KW-0175">Coiled coil</keyword>
<dbReference type="GO" id="GO:0031175">
    <property type="term" value="P:neuron projection development"/>
    <property type="evidence" value="ECO:0007669"/>
    <property type="project" value="TreeGrafter"/>
</dbReference>
<feature type="region of interest" description="Disordered" evidence="13">
    <location>
        <begin position="1176"/>
        <end position="1298"/>
    </location>
</feature>
<gene>
    <name evidence="16 17" type="primary">LOC106182023</name>
</gene>
<evidence type="ECO:0000256" key="5">
    <source>
        <dbReference type="ARBA" id="ARBA00022782"/>
    </source>
</evidence>
<feature type="compositionally biased region" description="Basic and acidic residues" evidence="13">
    <location>
        <begin position="1606"/>
        <end position="1618"/>
    </location>
</feature>
<evidence type="ECO:0000256" key="10">
    <source>
        <dbReference type="ARBA" id="ARBA00023212"/>
    </source>
</evidence>
<feature type="compositionally biased region" description="Polar residues" evidence="13">
    <location>
        <begin position="501"/>
        <end position="516"/>
    </location>
</feature>
<feature type="region of interest" description="Disordered" evidence="13">
    <location>
        <begin position="1503"/>
        <end position="1562"/>
    </location>
</feature>
<reference evidence="16 17" key="1">
    <citation type="submission" date="2025-04" db="UniProtKB">
        <authorList>
            <consortium name="RefSeq"/>
        </authorList>
    </citation>
    <scope>IDENTIFICATION</scope>
    <source>
        <tissue evidence="16 17">Gonads</tissue>
    </source>
</reference>
<evidence type="ECO:0000313" key="15">
    <source>
        <dbReference type="Proteomes" id="UP000085678"/>
    </source>
</evidence>
<feature type="compositionally biased region" description="Pro residues" evidence="13">
    <location>
        <begin position="1211"/>
        <end position="1260"/>
    </location>
</feature>
<feature type="compositionally biased region" description="Basic and acidic residues" evidence="13">
    <location>
        <begin position="125"/>
        <end position="151"/>
    </location>
</feature>
<organism evidence="15 17">
    <name type="scientific">Lingula anatina</name>
    <name type="common">Brachiopod</name>
    <name type="synonym">Lingula unguis</name>
    <dbReference type="NCBI Taxonomy" id="7574"/>
    <lineage>
        <taxon>Eukaryota</taxon>
        <taxon>Metazoa</taxon>
        <taxon>Spiralia</taxon>
        <taxon>Lophotrochozoa</taxon>
        <taxon>Brachiopoda</taxon>
        <taxon>Linguliformea</taxon>
        <taxon>Lingulata</taxon>
        <taxon>Lingulida</taxon>
        <taxon>Linguloidea</taxon>
        <taxon>Lingulidae</taxon>
        <taxon>Lingula</taxon>
    </lineage>
</organism>
<evidence type="ECO:0000256" key="6">
    <source>
        <dbReference type="ARBA" id="ARBA00022902"/>
    </source>
</evidence>
<feature type="region of interest" description="Disordered" evidence="13">
    <location>
        <begin position="1664"/>
        <end position="1695"/>
    </location>
</feature>
<dbReference type="GO" id="GO:0019722">
    <property type="term" value="P:calcium-mediated signaling"/>
    <property type="evidence" value="ECO:0007669"/>
    <property type="project" value="TreeGrafter"/>
</dbReference>